<protein>
    <submittedName>
        <fullName evidence="6">LysR family transcriptional regulator</fullName>
    </submittedName>
</protein>
<dbReference type="PROSITE" id="PS50931">
    <property type="entry name" value="HTH_LYSR"/>
    <property type="match status" value="1"/>
</dbReference>
<dbReference type="Gene3D" id="1.10.10.10">
    <property type="entry name" value="Winged helix-like DNA-binding domain superfamily/Winged helix DNA-binding domain"/>
    <property type="match status" value="1"/>
</dbReference>
<dbReference type="InterPro" id="IPR000847">
    <property type="entry name" value="LysR_HTH_N"/>
</dbReference>
<dbReference type="Gene3D" id="3.40.190.10">
    <property type="entry name" value="Periplasmic binding protein-like II"/>
    <property type="match status" value="2"/>
</dbReference>
<organism evidence="6 7">
    <name type="scientific">Rhodanobacter caeni</name>
    <dbReference type="NCBI Taxonomy" id="657654"/>
    <lineage>
        <taxon>Bacteria</taxon>
        <taxon>Pseudomonadati</taxon>
        <taxon>Pseudomonadota</taxon>
        <taxon>Gammaproteobacteria</taxon>
        <taxon>Lysobacterales</taxon>
        <taxon>Rhodanobacteraceae</taxon>
        <taxon>Rhodanobacter</taxon>
    </lineage>
</organism>
<dbReference type="Pfam" id="PF00126">
    <property type="entry name" value="HTH_1"/>
    <property type="match status" value="1"/>
</dbReference>
<evidence type="ECO:0000313" key="6">
    <source>
        <dbReference type="EMBL" id="GAA0262539.1"/>
    </source>
</evidence>
<feature type="domain" description="HTH lysR-type" evidence="5">
    <location>
        <begin position="1"/>
        <end position="65"/>
    </location>
</feature>
<comment type="caution">
    <text evidence="6">The sequence shown here is derived from an EMBL/GenBank/DDBJ whole genome shotgun (WGS) entry which is preliminary data.</text>
</comment>
<dbReference type="InterPro" id="IPR036390">
    <property type="entry name" value="WH_DNA-bd_sf"/>
</dbReference>
<dbReference type="PANTHER" id="PTHR30118">
    <property type="entry name" value="HTH-TYPE TRANSCRIPTIONAL REGULATOR LEUO-RELATED"/>
    <property type="match status" value="1"/>
</dbReference>
<keyword evidence="2" id="KW-0805">Transcription regulation</keyword>
<evidence type="ECO:0000256" key="4">
    <source>
        <dbReference type="ARBA" id="ARBA00023163"/>
    </source>
</evidence>
<dbReference type="CDD" id="cd08417">
    <property type="entry name" value="PBP2_Nitroaromatics_like"/>
    <property type="match status" value="1"/>
</dbReference>
<dbReference type="PANTHER" id="PTHR30118:SF15">
    <property type="entry name" value="TRANSCRIPTIONAL REGULATORY PROTEIN"/>
    <property type="match status" value="1"/>
</dbReference>
<name>A0ABN0UV98_9GAMM</name>
<sequence length="300" mass="32985">MDMKRADIGLLLSLDVLLDEQHVSRAAHRLNLSQSAMSSQLARLRTRFGDPLLMPSGNGRGMVLTPRAEALQGPLRAALQALNDAIAANAFDPQHDARTFTIAANDNAFSALVRPLAQAVLREAPGIRLRCIAPDYADMAPRMERGEVDIYLGAARMVAPSLKQRLLLRDDFCVARRHDDPAPMDMAVYTSRPHVLISPAGQFSSIIDDALAELQKKRRVAMTVATYTQAASMVASSDAVATLPSAFLRSLGFSLRIDSLPFALDAFDYAMAWHPRVHHDPAHRWLRERLFAGLHDDSDA</sequence>
<dbReference type="RefSeq" id="WP_343883634.1">
    <property type="nucleotide sequence ID" value="NZ_BAAAFO010000004.1"/>
</dbReference>
<evidence type="ECO:0000256" key="2">
    <source>
        <dbReference type="ARBA" id="ARBA00023015"/>
    </source>
</evidence>
<dbReference type="InterPro" id="IPR036388">
    <property type="entry name" value="WH-like_DNA-bd_sf"/>
</dbReference>
<dbReference type="Pfam" id="PF03466">
    <property type="entry name" value="LysR_substrate"/>
    <property type="match status" value="1"/>
</dbReference>
<dbReference type="Proteomes" id="UP001500657">
    <property type="component" value="Unassembled WGS sequence"/>
</dbReference>
<dbReference type="InterPro" id="IPR050389">
    <property type="entry name" value="LysR-type_TF"/>
</dbReference>
<evidence type="ECO:0000313" key="7">
    <source>
        <dbReference type="Proteomes" id="UP001500657"/>
    </source>
</evidence>
<gene>
    <name evidence="6" type="ORF">GCM10009126_30210</name>
</gene>
<dbReference type="SUPFAM" id="SSF53850">
    <property type="entry name" value="Periplasmic binding protein-like II"/>
    <property type="match status" value="1"/>
</dbReference>
<dbReference type="PRINTS" id="PR00039">
    <property type="entry name" value="HTHLYSR"/>
</dbReference>
<keyword evidence="7" id="KW-1185">Reference proteome</keyword>
<reference evidence="6 7" key="1">
    <citation type="journal article" date="2019" name="Int. J. Syst. Evol. Microbiol.">
        <title>The Global Catalogue of Microorganisms (GCM) 10K type strain sequencing project: providing services to taxonomists for standard genome sequencing and annotation.</title>
        <authorList>
            <consortium name="The Broad Institute Genomics Platform"/>
            <consortium name="The Broad Institute Genome Sequencing Center for Infectious Disease"/>
            <person name="Wu L."/>
            <person name="Ma J."/>
        </authorList>
    </citation>
    <scope>NUCLEOTIDE SEQUENCE [LARGE SCALE GENOMIC DNA]</scope>
    <source>
        <strain evidence="6 7">JCM 16242</strain>
    </source>
</reference>
<keyword evidence="4" id="KW-0804">Transcription</keyword>
<evidence type="ECO:0000256" key="1">
    <source>
        <dbReference type="ARBA" id="ARBA00009437"/>
    </source>
</evidence>
<comment type="similarity">
    <text evidence="1">Belongs to the LysR transcriptional regulatory family.</text>
</comment>
<dbReference type="SUPFAM" id="SSF46785">
    <property type="entry name" value="Winged helix' DNA-binding domain"/>
    <property type="match status" value="1"/>
</dbReference>
<dbReference type="EMBL" id="BAAAFO010000004">
    <property type="protein sequence ID" value="GAA0262539.1"/>
    <property type="molecule type" value="Genomic_DNA"/>
</dbReference>
<dbReference type="InterPro" id="IPR037402">
    <property type="entry name" value="YidZ_PBP2"/>
</dbReference>
<proteinExistence type="inferred from homology"/>
<keyword evidence="3" id="KW-0238">DNA-binding</keyword>
<accession>A0ABN0UV98</accession>
<dbReference type="InterPro" id="IPR005119">
    <property type="entry name" value="LysR_subst-bd"/>
</dbReference>
<evidence type="ECO:0000259" key="5">
    <source>
        <dbReference type="PROSITE" id="PS50931"/>
    </source>
</evidence>
<evidence type="ECO:0000256" key="3">
    <source>
        <dbReference type="ARBA" id="ARBA00023125"/>
    </source>
</evidence>